<keyword evidence="5 6" id="KW-0472">Membrane</keyword>
<keyword evidence="3" id="KW-0864">Zinc transport</keyword>
<organism evidence="8 9">
    <name type="scientific">Zoogloea oryzae</name>
    <dbReference type="NCBI Taxonomy" id="310767"/>
    <lineage>
        <taxon>Bacteria</taxon>
        <taxon>Pseudomonadati</taxon>
        <taxon>Pseudomonadota</taxon>
        <taxon>Betaproteobacteria</taxon>
        <taxon>Rhodocyclales</taxon>
        <taxon>Zoogloeaceae</taxon>
        <taxon>Zoogloea</taxon>
    </lineage>
</organism>
<evidence type="ECO:0000256" key="4">
    <source>
        <dbReference type="ARBA" id="ARBA00022989"/>
    </source>
</evidence>
<sequence length="279" mass="28552">MSAQVPAGEPATGAARFRSTFRVPGMDCPSEEVQIRAALGGLAQGLRFDLPGRSLVVDHAVPAGVVLGRLQKLGMGAELVDSGPATAPMPAAPASDPAAERRSLWWLLAINGVMFVIEVVAGWWADSSGLLADGLDMFADAAVYGTALYAVGRGAQVQAKAARLAGVLQLALAVGLFGQVAQHIAHGAEPLAGAMMGVSVLALVANVACLLRVARHRDGGAHMKASYIFSANDVLANLGVIAAGALVAWTGAQWPDWLIGSLIGAMVLAGAVRILRLPA</sequence>
<dbReference type="InterPro" id="IPR027469">
    <property type="entry name" value="Cation_efflux_TMD_sf"/>
</dbReference>
<keyword evidence="3" id="KW-0813">Transport</keyword>
<feature type="transmembrane region" description="Helical" evidence="6">
    <location>
        <begin position="191"/>
        <end position="213"/>
    </location>
</feature>
<proteinExistence type="predicted"/>
<evidence type="ECO:0000259" key="7">
    <source>
        <dbReference type="Pfam" id="PF01545"/>
    </source>
</evidence>
<keyword evidence="3" id="KW-0406">Ion transport</keyword>
<dbReference type="CDD" id="cd00371">
    <property type="entry name" value="HMA"/>
    <property type="match status" value="1"/>
</dbReference>
<evidence type="ECO:0000313" key="8">
    <source>
        <dbReference type="EMBL" id="GLT21695.1"/>
    </source>
</evidence>
<dbReference type="SUPFAM" id="SSF55008">
    <property type="entry name" value="HMA, heavy metal-associated domain"/>
    <property type="match status" value="1"/>
</dbReference>
<feature type="transmembrane region" description="Helical" evidence="6">
    <location>
        <begin position="234"/>
        <end position="251"/>
    </location>
</feature>
<feature type="transmembrane region" description="Helical" evidence="6">
    <location>
        <begin position="104"/>
        <end position="124"/>
    </location>
</feature>
<dbReference type="InterPro" id="IPR050681">
    <property type="entry name" value="CDF/SLC30A"/>
</dbReference>
<keyword evidence="3" id="KW-0862">Zinc</keyword>
<accession>A0ABQ6FB06</accession>
<evidence type="ECO:0000256" key="6">
    <source>
        <dbReference type="SAM" id="Phobius"/>
    </source>
</evidence>
<evidence type="ECO:0000313" key="9">
    <source>
        <dbReference type="Proteomes" id="UP001157167"/>
    </source>
</evidence>
<dbReference type="InterPro" id="IPR036163">
    <property type="entry name" value="HMA_dom_sf"/>
</dbReference>
<evidence type="ECO:0000256" key="1">
    <source>
        <dbReference type="ARBA" id="ARBA00004141"/>
    </source>
</evidence>
<dbReference type="SUPFAM" id="SSF161111">
    <property type="entry name" value="Cation efflux protein transmembrane domain-like"/>
    <property type="match status" value="1"/>
</dbReference>
<dbReference type="InterPro" id="IPR058533">
    <property type="entry name" value="Cation_efflux_TM"/>
</dbReference>
<feature type="transmembrane region" description="Helical" evidence="6">
    <location>
        <begin position="130"/>
        <end position="152"/>
    </location>
</feature>
<keyword evidence="4 6" id="KW-1133">Transmembrane helix</keyword>
<reference evidence="9" key="1">
    <citation type="journal article" date="2019" name="Int. J. Syst. Evol. Microbiol.">
        <title>The Global Catalogue of Microorganisms (GCM) 10K type strain sequencing project: providing services to taxonomists for standard genome sequencing and annotation.</title>
        <authorList>
            <consortium name="The Broad Institute Genomics Platform"/>
            <consortium name="The Broad Institute Genome Sequencing Center for Infectious Disease"/>
            <person name="Wu L."/>
            <person name="Ma J."/>
        </authorList>
    </citation>
    <scope>NUCLEOTIDE SEQUENCE [LARGE SCALE GENOMIC DNA]</scope>
    <source>
        <strain evidence="9">NBRC 102407</strain>
    </source>
</reference>
<gene>
    <name evidence="8" type="ORF">GCM10007933_11470</name>
</gene>
<comment type="caution">
    <text evidence="8">The sequence shown here is derived from an EMBL/GenBank/DDBJ whole genome shotgun (WGS) entry which is preliminary data.</text>
</comment>
<dbReference type="Proteomes" id="UP001157167">
    <property type="component" value="Unassembled WGS sequence"/>
</dbReference>
<feature type="domain" description="Cation efflux protein transmembrane" evidence="7">
    <location>
        <begin position="107"/>
        <end position="276"/>
    </location>
</feature>
<evidence type="ECO:0000256" key="3">
    <source>
        <dbReference type="ARBA" id="ARBA00022906"/>
    </source>
</evidence>
<feature type="transmembrane region" description="Helical" evidence="6">
    <location>
        <begin position="164"/>
        <end position="185"/>
    </location>
</feature>
<dbReference type="Pfam" id="PF01545">
    <property type="entry name" value="Cation_efflux"/>
    <property type="match status" value="1"/>
</dbReference>
<keyword evidence="9" id="KW-1185">Reference proteome</keyword>
<dbReference type="PANTHER" id="PTHR11562:SF17">
    <property type="entry name" value="RE54080P-RELATED"/>
    <property type="match status" value="1"/>
</dbReference>
<feature type="transmembrane region" description="Helical" evidence="6">
    <location>
        <begin position="257"/>
        <end position="275"/>
    </location>
</feature>
<evidence type="ECO:0000256" key="2">
    <source>
        <dbReference type="ARBA" id="ARBA00022692"/>
    </source>
</evidence>
<comment type="subcellular location">
    <subcellularLocation>
        <location evidence="1">Membrane</location>
        <topology evidence="1">Multi-pass membrane protein</topology>
    </subcellularLocation>
</comment>
<protein>
    <submittedName>
        <fullName evidence="8">Sodium:proton antiporter</fullName>
    </submittedName>
</protein>
<dbReference type="InterPro" id="IPR006121">
    <property type="entry name" value="HMA_dom"/>
</dbReference>
<dbReference type="Gene3D" id="1.20.1510.10">
    <property type="entry name" value="Cation efflux protein transmembrane domain"/>
    <property type="match status" value="1"/>
</dbReference>
<dbReference type="PANTHER" id="PTHR11562">
    <property type="entry name" value="CATION EFFLUX PROTEIN/ ZINC TRANSPORTER"/>
    <property type="match status" value="1"/>
</dbReference>
<dbReference type="EMBL" id="BSPX01000011">
    <property type="protein sequence ID" value="GLT21695.1"/>
    <property type="molecule type" value="Genomic_DNA"/>
</dbReference>
<evidence type="ECO:0000256" key="5">
    <source>
        <dbReference type="ARBA" id="ARBA00023136"/>
    </source>
</evidence>
<name>A0ABQ6FB06_9RHOO</name>
<keyword evidence="2 6" id="KW-0812">Transmembrane</keyword>